<dbReference type="PANTHER" id="PTHR11040">
    <property type="entry name" value="ZINC/IRON TRANSPORTER"/>
    <property type="match status" value="1"/>
</dbReference>
<evidence type="ECO:0000256" key="1">
    <source>
        <dbReference type="ARBA" id="ARBA00004141"/>
    </source>
</evidence>
<feature type="transmembrane region" description="Helical" evidence="6">
    <location>
        <begin position="21"/>
        <end position="43"/>
    </location>
</feature>
<keyword evidence="2 6" id="KW-0812">Transmembrane</keyword>
<dbReference type="OrthoDB" id="448280at2759"/>
<gene>
    <name evidence="7" type="ORF">Mgra_00005488</name>
</gene>
<organism evidence="7 8">
    <name type="scientific">Meloidogyne graminicola</name>
    <dbReference type="NCBI Taxonomy" id="189291"/>
    <lineage>
        <taxon>Eukaryota</taxon>
        <taxon>Metazoa</taxon>
        <taxon>Ecdysozoa</taxon>
        <taxon>Nematoda</taxon>
        <taxon>Chromadorea</taxon>
        <taxon>Rhabditida</taxon>
        <taxon>Tylenchina</taxon>
        <taxon>Tylenchomorpha</taxon>
        <taxon>Tylenchoidea</taxon>
        <taxon>Meloidogynidae</taxon>
        <taxon>Meloidogyninae</taxon>
        <taxon>Meloidogyne</taxon>
    </lineage>
</organism>
<proteinExistence type="predicted"/>
<accession>A0A8S9ZNF7</accession>
<dbReference type="GO" id="GO:0005385">
    <property type="term" value="F:zinc ion transmembrane transporter activity"/>
    <property type="evidence" value="ECO:0007669"/>
    <property type="project" value="TreeGrafter"/>
</dbReference>
<evidence type="ECO:0000256" key="4">
    <source>
        <dbReference type="ARBA" id="ARBA00023136"/>
    </source>
</evidence>
<dbReference type="EMBL" id="JABEBT010000047">
    <property type="protein sequence ID" value="KAF7635047.1"/>
    <property type="molecule type" value="Genomic_DNA"/>
</dbReference>
<evidence type="ECO:0000313" key="7">
    <source>
        <dbReference type="EMBL" id="KAF7635047.1"/>
    </source>
</evidence>
<keyword evidence="3 6" id="KW-1133">Transmembrane helix</keyword>
<dbReference type="GO" id="GO:0005886">
    <property type="term" value="C:plasma membrane"/>
    <property type="evidence" value="ECO:0007669"/>
    <property type="project" value="TreeGrafter"/>
</dbReference>
<sequence>MNIISLQAILALVIQNKLAEWILSLLSCFAGGVFMGTCFLDIFPHINENYERFILKSKWKIEYPLPQFFVCCGFFLVYLLEELILKIFSSSTLHSGHSHSVGNVSSLNNSTTTHHHKHRRDKTQCNEEHLKTSNTCTNNNDGGNIGIQQQSTTIYIRKADCDESDSINFANQFKQRSISTLTNDYINNVERVDDGLLKSITFAVAMSFHSVLEGFALGVQNLYMDEVLKGRLLVF</sequence>
<keyword evidence="4 6" id="KW-0472">Membrane</keyword>
<dbReference type="PANTHER" id="PTHR11040:SF74">
    <property type="entry name" value="ZINC TRANSPORTER ZIP3"/>
    <property type="match status" value="1"/>
</dbReference>
<evidence type="ECO:0000256" key="3">
    <source>
        <dbReference type="ARBA" id="ARBA00022989"/>
    </source>
</evidence>
<evidence type="ECO:0000256" key="2">
    <source>
        <dbReference type="ARBA" id="ARBA00022692"/>
    </source>
</evidence>
<keyword evidence="8" id="KW-1185">Reference proteome</keyword>
<feature type="transmembrane region" description="Helical" evidence="6">
    <location>
        <begin position="63"/>
        <end position="80"/>
    </location>
</feature>
<evidence type="ECO:0000313" key="8">
    <source>
        <dbReference type="Proteomes" id="UP000605970"/>
    </source>
</evidence>
<dbReference type="Proteomes" id="UP000605970">
    <property type="component" value="Unassembled WGS sequence"/>
</dbReference>
<evidence type="ECO:0000256" key="6">
    <source>
        <dbReference type="SAM" id="Phobius"/>
    </source>
</evidence>
<reference evidence="7" key="1">
    <citation type="journal article" date="2020" name="Ecol. Evol.">
        <title>Genome structure and content of the rice root-knot nematode (Meloidogyne graminicola).</title>
        <authorList>
            <person name="Phan N.T."/>
            <person name="Danchin E.G.J."/>
            <person name="Klopp C."/>
            <person name="Perfus-Barbeoch L."/>
            <person name="Kozlowski D.K."/>
            <person name="Koutsovoulos G.D."/>
            <person name="Lopez-Roques C."/>
            <person name="Bouchez O."/>
            <person name="Zahm M."/>
            <person name="Besnard G."/>
            <person name="Bellafiore S."/>
        </authorList>
    </citation>
    <scope>NUCLEOTIDE SEQUENCE</scope>
    <source>
        <strain evidence="7">VN-18</strain>
    </source>
</reference>
<comment type="subcellular location">
    <subcellularLocation>
        <location evidence="1">Membrane</location>
        <topology evidence="1">Multi-pass membrane protein</topology>
    </subcellularLocation>
</comment>
<dbReference type="Pfam" id="PF02535">
    <property type="entry name" value="Zip"/>
    <property type="match status" value="1"/>
</dbReference>
<name>A0A8S9ZNF7_9BILA</name>
<comment type="caution">
    <text evidence="7">The sequence shown here is derived from an EMBL/GenBank/DDBJ whole genome shotgun (WGS) entry which is preliminary data.</text>
</comment>
<dbReference type="AlphaFoldDB" id="A0A8S9ZNF7"/>
<dbReference type="InterPro" id="IPR003689">
    <property type="entry name" value="ZIP"/>
</dbReference>
<protein>
    <submittedName>
        <fullName evidence="7">Uncharacterized protein</fullName>
    </submittedName>
</protein>
<evidence type="ECO:0000256" key="5">
    <source>
        <dbReference type="SAM" id="MobiDB-lite"/>
    </source>
</evidence>
<feature type="region of interest" description="Disordered" evidence="5">
    <location>
        <begin position="108"/>
        <end position="128"/>
    </location>
</feature>